<proteinExistence type="predicted"/>
<gene>
    <name evidence="2" type="ORF">BTMF_LOCUS5374</name>
</gene>
<dbReference type="EMBL" id="UZAG01005744">
    <property type="protein sequence ID" value="VDO18016.1"/>
    <property type="molecule type" value="Genomic_DNA"/>
</dbReference>
<feature type="compositionally biased region" description="Polar residues" evidence="1">
    <location>
        <begin position="11"/>
        <end position="33"/>
    </location>
</feature>
<dbReference type="AlphaFoldDB" id="A0A0R3QI87"/>
<dbReference type="STRING" id="42155.A0A0R3QI87"/>
<organism evidence="4">
    <name type="scientific">Brugia timori</name>
    <dbReference type="NCBI Taxonomy" id="42155"/>
    <lineage>
        <taxon>Eukaryota</taxon>
        <taxon>Metazoa</taxon>
        <taxon>Ecdysozoa</taxon>
        <taxon>Nematoda</taxon>
        <taxon>Chromadorea</taxon>
        <taxon>Rhabditida</taxon>
        <taxon>Spirurina</taxon>
        <taxon>Spiruromorpha</taxon>
        <taxon>Filarioidea</taxon>
        <taxon>Onchocercidae</taxon>
        <taxon>Brugia</taxon>
    </lineage>
</organism>
<dbReference type="Proteomes" id="UP000280834">
    <property type="component" value="Unassembled WGS sequence"/>
</dbReference>
<accession>A0A0R3QI87</accession>
<evidence type="ECO:0000313" key="4">
    <source>
        <dbReference type="WBParaSite" id="BTMF_0000611501-mRNA-1"/>
    </source>
</evidence>
<reference evidence="2 3" key="2">
    <citation type="submission" date="2018-11" db="EMBL/GenBank/DDBJ databases">
        <authorList>
            <consortium name="Pathogen Informatics"/>
        </authorList>
    </citation>
    <scope>NUCLEOTIDE SEQUENCE [LARGE SCALE GENOMIC DNA]</scope>
</reference>
<evidence type="ECO:0000313" key="2">
    <source>
        <dbReference type="EMBL" id="VDO18016.1"/>
    </source>
</evidence>
<reference evidence="4" key="1">
    <citation type="submission" date="2017-02" db="UniProtKB">
        <authorList>
            <consortium name="WormBaseParasite"/>
        </authorList>
    </citation>
    <scope>IDENTIFICATION</scope>
</reference>
<keyword evidence="3" id="KW-1185">Reference proteome</keyword>
<name>A0A0R3QI87_9BILA</name>
<protein>
    <submittedName>
        <fullName evidence="4">Eyes absent homolog</fullName>
    </submittedName>
</protein>
<sequence length="123" mass="13363">MCLTMMAETPVMTNNTKTMVKPSTPTVLPSTATQHHSHRRSSKKDQSRSSKNASNTQRTQMFIPPTPLSPYVIAAPSAGQSFMGPSQVTHPQTGSYYTGSYANSRHSAYFDPQFHPSALSTAA</sequence>
<evidence type="ECO:0000256" key="1">
    <source>
        <dbReference type="SAM" id="MobiDB-lite"/>
    </source>
</evidence>
<feature type="region of interest" description="Disordered" evidence="1">
    <location>
        <begin position="1"/>
        <end position="68"/>
    </location>
</feature>
<evidence type="ECO:0000313" key="3">
    <source>
        <dbReference type="Proteomes" id="UP000280834"/>
    </source>
</evidence>
<dbReference type="WBParaSite" id="BTMF_0000611501-mRNA-1">
    <property type="protein sequence ID" value="BTMF_0000611501-mRNA-1"/>
    <property type="gene ID" value="BTMF_0000611501"/>
</dbReference>